<keyword evidence="1" id="KW-0808">Transferase</keyword>
<proteinExistence type="predicted"/>
<keyword evidence="5" id="KW-1185">Reference proteome</keyword>
<dbReference type="Pfam" id="PF25559">
    <property type="entry name" value="DUF7931"/>
    <property type="match status" value="1"/>
</dbReference>
<dbReference type="InterPro" id="IPR057691">
    <property type="entry name" value="DUF7931"/>
</dbReference>
<reference evidence="4 5" key="1">
    <citation type="submission" date="2024-07" db="EMBL/GenBank/DDBJ databases">
        <title>Luteimonas salilacus sp. nov., isolated from the shore soil of Salt Lake in Tibet of China.</title>
        <authorList>
            <person name="Zhang X."/>
            <person name="Li A."/>
        </authorList>
    </citation>
    <scope>NUCLEOTIDE SEQUENCE [LARGE SCALE GENOMIC DNA]</scope>
    <source>
        <strain evidence="4 5">B3-2-R+30</strain>
    </source>
</reference>
<protein>
    <submittedName>
        <fullName evidence="4">GNAT family N-acetyltransferase</fullName>
    </submittedName>
</protein>
<dbReference type="RefSeq" id="WP_370562969.1">
    <property type="nucleotide sequence ID" value="NZ_JBFWIB010000002.1"/>
</dbReference>
<dbReference type="PANTHER" id="PTHR43877:SF1">
    <property type="entry name" value="ACETYLTRANSFERASE"/>
    <property type="match status" value="1"/>
</dbReference>
<evidence type="ECO:0000259" key="3">
    <source>
        <dbReference type="PROSITE" id="PS51186"/>
    </source>
</evidence>
<dbReference type="Pfam" id="PF13673">
    <property type="entry name" value="Acetyltransf_10"/>
    <property type="match status" value="1"/>
</dbReference>
<evidence type="ECO:0000256" key="2">
    <source>
        <dbReference type="ARBA" id="ARBA00023315"/>
    </source>
</evidence>
<gene>
    <name evidence="4" type="ORF">AB6713_03490</name>
</gene>
<evidence type="ECO:0000313" key="5">
    <source>
        <dbReference type="Proteomes" id="UP001566331"/>
    </source>
</evidence>
<name>A0ABV4HLS8_9GAMM</name>
<dbReference type="InterPro" id="IPR016181">
    <property type="entry name" value="Acyl_CoA_acyltransferase"/>
</dbReference>
<dbReference type="PROSITE" id="PS51186">
    <property type="entry name" value="GNAT"/>
    <property type="match status" value="1"/>
</dbReference>
<dbReference type="InterPro" id="IPR050832">
    <property type="entry name" value="Bact_Acetyltransf"/>
</dbReference>
<sequence length="306" mass="33667">MSTNAADAPFRIEAVDYAAASADLRAVREAVFVREQQVPPELELDAIDPLCAHVLARDAGGRPIGTGRMDDAGKIGRMAVLADWRGRGVGAALLHALLRIARERGLKEVVLHAQADAIAFYTRHGFVPVGERFREAGIEHQTMRLALAQPQSIENREDAVTATVDLVVGARWHLWIYSRELDPGLLDSPEVLEALRAFAVRERGSEVRLLLQDAAAAQRAHAPLLALAQRLPSAFLFRQVEDPVDRAYASAFVVNDSGGYYFRGLGHRFDGECERHGAGRARQLVEAFKPVWERARPCSELRALGL</sequence>
<dbReference type="Proteomes" id="UP001566331">
    <property type="component" value="Unassembled WGS sequence"/>
</dbReference>
<comment type="caution">
    <text evidence="4">The sequence shown here is derived from an EMBL/GenBank/DDBJ whole genome shotgun (WGS) entry which is preliminary data.</text>
</comment>
<dbReference type="EMBL" id="JBFWIC010000003">
    <property type="protein sequence ID" value="MEZ0473682.1"/>
    <property type="molecule type" value="Genomic_DNA"/>
</dbReference>
<dbReference type="SUPFAM" id="SSF55729">
    <property type="entry name" value="Acyl-CoA N-acyltransferases (Nat)"/>
    <property type="match status" value="1"/>
</dbReference>
<feature type="domain" description="N-acetyltransferase" evidence="3">
    <location>
        <begin position="10"/>
        <end position="148"/>
    </location>
</feature>
<evidence type="ECO:0000256" key="1">
    <source>
        <dbReference type="ARBA" id="ARBA00022679"/>
    </source>
</evidence>
<accession>A0ABV4HLS8</accession>
<dbReference type="Gene3D" id="3.40.630.30">
    <property type="match status" value="1"/>
</dbReference>
<dbReference type="PANTHER" id="PTHR43877">
    <property type="entry name" value="AMINOALKYLPHOSPHONATE N-ACETYLTRANSFERASE-RELATED-RELATED"/>
    <property type="match status" value="1"/>
</dbReference>
<organism evidence="4 5">
    <name type="scientific">Luteimonas salinilitoris</name>
    <dbReference type="NCBI Taxonomy" id="3237697"/>
    <lineage>
        <taxon>Bacteria</taxon>
        <taxon>Pseudomonadati</taxon>
        <taxon>Pseudomonadota</taxon>
        <taxon>Gammaproteobacteria</taxon>
        <taxon>Lysobacterales</taxon>
        <taxon>Lysobacteraceae</taxon>
        <taxon>Luteimonas</taxon>
    </lineage>
</organism>
<keyword evidence="2" id="KW-0012">Acyltransferase</keyword>
<dbReference type="InterPro" id="IPR000182">
    <property type="entry name" value="GNAT_dom"/>
</dbReference>
<evidence type="ECO:0000313" key="4">
    <source>
        <dbReference type="EMBL" id="MEZ0473682.1"/>
    </source>
</evidence>
<dbReference type="CDD" id="cd04301">
    <property type="entry name" value="NAT_SF"/>
    <property type="match status" value="1"/>
</dbReference>